<dbReference type="EMBL" id="SPVF01000171">
    <property type="protein sequence ID" value="TFW17925.1"/>
    <property type="molecule type" value="Genomic_DNA"/>
</dbReference>
<protein>
    <submittedName>
        <fullName evidence="1">Uncharacterized protein</fullName>
    </submittedName>
</protein>
<accession>A0A4Y9SDP4</accession>
<keyword evidence="2" id="KW-1185">Reference proteome</keyword>
<feature type="non-terminal residue" evidence="1">
    <location>
        <position position="84"/>
    </location>
</feature>
<evidence type="ECO:0000313" key="2">
    <source>
        <dbReference type="Proteomes" id="UP000298438"/>
    </source>
</evidence>
<organism evidence="1 2">
    <name type="scientific">Zemynaea arenosa</name>
    <dbReference type="NCBI Taxonomy" id="2561931"/>
    <lineage>
        <taxon>Bacteria</taxon>
        <taxon>Pseudomonadati</taxon>
        <taxon>Pseudomonadota</taxon>
        <taxon>Betaproteobacteria</taxon>
        <taxon>Burkholderiales</taxon>
        <taxon>Oxalobacteraceae</taxon>
        <taxon>Telluria group</taxon>
        <taxon>Zemynaea</taxon>
    </lineage>
</organism>
<reference evidence="1 2" key="1">
    <citation type="submission" date="2019-03" db="EMBL/GenBank/DDBJ databases">
        <title>Draft Genome Sequence of Massilia arenosa sp. nov., a Novel Massilia Species Isolated from a Sandy-loam Maize Soil.</title>
        <authorList>
            <person name="Raths R."/>
            <person name="Peta V."/>
            <person name="Bucking H."/>
        </authorList>
    </citation>
    <scope>NUCLEOTIDE SEQUENCE [LARGE SCALE GENOMIC DNA]</scope>
    <source>
        <strain evidence="1 2">MC02</strain>
    </source>
</reference>
<proteinExistence type="predicted"/>
<evidence type="ECO:0000313" key="1">
    <source>
        <dbReference type="EMBL" id="TFW17925.1"/>
    </source>
</evidence>
<dbReference type="Proteomes" id="UP000298438">
    <property type="component" value="Unassembled WGS sequence"/>
</dbReference>
<dbReference type="AlphaFoldDB" id="A0A4Y9SDP4"/>
<name>A0A4Y9SDP4_9BURK</name>
<comment type="caution">
    <text evidence="1">The sequence shown here is derived from an EMBL/GenBank/DDBJ whole genome shotgun (WGS) entry which is preliminary data.</text>
</comment>
<gene>
    <name evidence="1" type="ORF">E4L96_13615</name>
</gene>
<sequence>MSTILAGRFLLQDEVNFARQELISAGFPDDLISGFYVNQPGQHDMTPIGGDHITSPGAKESPGAVLAGEATGAAVGAAIGAVTA</sequence>